<protein>
    <submittedName>
        <fullName evidence="2">Uncharacterized protein</fullName>
    </submittedName>
</protein>
<dbReference type="RefSeq" id="WP_094781232.1">
    <property type="nucleotide sequence ID" value="NZ_CYGX02000045.1"/>
</dbReference>
<keyword evidence="1" id="KW-1133">Transmembrane helix</keyword>
<dbReference type="EMBL" id="CYGX02000045">
    <property type="protein sequence ID" value="SIT43740.1"/>
    <property type="molecule type" value="Genomic_DNA"/>
</dbReference>
<proteinExistence type="predicted"/>
<accession>A0A1N7S8L8</accession>
<keyword evidence="1" id="KW-0472">Membrane</keyword>
<dbReference type="STRING" id="1247936.BN2475_450030"/>
<evidence type="ECO:0000313" key="2">
    <source>
        <dbReference type="EMBL" id="SIT43740.1"/>
    </source>
</evidence>
<dbReference type="AlphaFoldDB" id="A0A1N7S8L8"/>
<evidence type="ECO:0000313" key="3">
    <source>
        <dbReference type="Proteomes" id="UP000187012"/>
    </source>
</evidence>
<reference evidence="2 3" key="1">
    <citation type="submission" date="2016-12" db="EMBL/GenBank/DDBJ databases">
        <authorList>
            <person name="Song W.-J."/>
            <person name="Kurnit D.M."/>
        </authorList>
    </citation>
    <scope>NUCLEOTIDE SEQUENCE [LARGE SCALE GENOMIC DNA]</scope>
    <source>
        <strain evidence="2 3">STM7296</strain>
    </source>
</reference>
<keyword evidence="1" id="KW-0812">Transmembrane</keyword>
<gene>
    <name evidence="2" type="ORF">BN2475_450030</name>
</gene>
<sequence length="70" mass="7592">MRSVSSAFRWITPAKSHVIDARNRRNLVLGVIIAGLAVLIFAVTLQALLTQAQERRASTALRLAQAKGHG</sequence>
<dbReference type="Proteomes" id="UP000187012">
    <property type="component" value="Unassembled WGS sequence"/>
</dbReference>
<organism evidence="2 3">
    <name type="scientific">Paraburkholderia ribeironis</name>
    <dbReference type="NCBI Taxonomy" id="1247936"/>
    <lineage>
        <taxon>Bacteria</taxon>
        <taxon>Pseudomonadati</taxon>
        <taxon>Pseudomonadota</taxon>
        <taxon>Betaproteobacteria</taxon>
        <taxon>Burkholderiales</taxon>
        <taxon>Burkholderiaceae</taxon>
        <taxon>Paraburkholderia</taxon>
    </lineage>
</organism>
<feature type="transmembrane region" description="Helical" evidence="1">
    <location>
        <begin position="27"/>
        <end position="49"/>
    </location>
</feature>
<name>A0A1N7S8L8_9BURK</name>
<evidence type="ECO:0000256" key="1">
    <source>
        <dbReference type="SAM" id="Phobius"/>
    </source>
</evidence>
<keyword evidence="3" id="KW-1185">Reference proteome</keyword>